<keyword evidence="3" id="KW-1185">Reference proteome</keyword>
<evidence type="ECO:0000313" key="1">
    <source>
        <dbReference type="EMBL" id="KFD58845.1"/>
    </source>
</evidence>
<evidence type="ECO:0000313" key="2">
    <source>
        <dbReference type="EMBL" id="KFD72856.1"/>
    </source>
</evidence>
<gene>
    <name evidence="1" type="ORF">M513_00008</name>
    <name evidence="2" type="ORF">M514_00008</name>
</gene>
<evidence type="ECO:0000313" key="3">
    <source>
        <dbReference type="Proteomes" id="UP000030764"/>
    </source>
</evidence>
<dbReference type="EMBL" id="KL367475">
    <property type="protein sequence ID" value="KFD72856.1"/>
    <property type="molecule type" value="Genomic_DNA"/>
</dbReference>
<organism evidence="2">
    <name type="scientific">Trichuris suis</name>
    <name type="common">pig whipworm</name>
    <dbReference type="NCBI Taxonomy" id="68888"/>
    <lineage>
        <taxon>Eukaryota</taxon>
        <taxon>Metazoa</taxon>
        <taxon>Ecdysozoa</taxon>
        <taxon>Nematoda</taxon>
        <taxon>Enoplea</taxon>
        <taxon>Dorylaimia</taxon>
        <taxon>Trichinellida</taxon>
        <taxon>Trichuridae</taxon>
        <taxon>Trichuris</taxon>
    </lineage>
</organism>
<reference evidence="2 3" key="1">
    <citation type="journal article" date="2014" name="Nat. Genet.">
        <title>Genome and transcriptome of the porcine whipworm Trichuris suis.</title>
        <authorList>
            <person name="Jex A.R."/>
            <person name="Nejsum P."/>
            <person name="Schwarz E.M."/>
            <person name="Hu L."/>
            <person name="Young N.D."/>
            <person name="Hall R.S."/>
            <person name="Korhonen P.K."/>
            <person name="Liao S."/>
            <person name="Thamsborg S."/>
            <person name="Xia J."/>
            <person name="Xu P."/>
            <person name="Wang S."/>
            <person name="Scheerlinck J.P."/>
            <person name="Hofmann A."/>
            <person name="Sternberg P.W."/>
            <person name="Wang J."/>
            <person name="Gasser R.B."/>
        </authorList>
    </citation>
    <scope>NUCLEOTIDE SEQUENCE [LARGE SCALE GENOMIC DNA]</scope>
    <source>
        <strain evidence="2">DCEP-RM93F</strain>
        <strain evidence="1">DCEP-RM93M</strain>
    </source>
</reference>
<sequence>MVEVLDGNNRKQNVMAFNGLFPFLPFWRHEISTSWVLRSTWNRGTFKISILRNMRPIDVPPYSTLRSIRRFDKFAISTVQDVIPSNLSTHIAFRTVRELGPFEILKRSRAESSERRLQENNRELRSR</sequence>
<protein>
    <submittedName>
        <fullName evidence="2">Uncharacterized protein</fullName>
    </submittedName>
</protein>
<dbReference type="Proteomes" id="UP000030758">
    <property type="component" value="Unassembled WGS sequence"/>
</dbReference>
<proteinExistence type="predicted"/>
<accession>A0A085NTR0</accession>
<dbReference type="EMBL" id="KL363182">
    <property type="protein sequence ID" value="KFD58845.1"/>
    <property type="molecule type" value="Genomic_DNA"/>
</dbReference>
<dbReference type="Proteomes" id="UP000030764">
    <property type="component" value="Unassembled WGS sequence"/>
</dbReference>
<name>A0A085NTR0_9BILA</name>
<dbReference type="AlphaFoldDB" id="A0A085NTR0"/>